<evidence type="ECO:0000256" key="2">
    <source>
        <dbReference type="ARBA" id="ARBA00022801"/>
    </source>
</evidence>
<dbReference type="SMART" id="SM00156">
    <property type="entry name" value="PP2Ac"/>
    <property type="match status" value="1"/>
</dbReference>
<feature type="compositionally biased region" description="Basic and acidic residues" evidence="5">
    <location>
        <begin position="177"/>
        <end position="191"/>
    </location>
</feature>
<evidence type="ECO:0000259" key="6">
    <source>
        <dbReference type="PROSITE" id="PS00125"/>
    </source>
</evidence>
<feature type="domain" description="Serine/threonine specific protein phosphatases" evidence="6">
    <location>
        <begin position="702"/>
        <end position="707"/>
    </location>
</feature>
<gene>
    <name evidence="7" type="ORF">TGP89_301010</name>
</gene>
<evidence type="ECO:0000256" key="3">
    <source>
        <dbReference type="ARBA" id="ARBA00023211"/>
    </source>
</evidence>
<feature type="compositionally biased region" description="Basic and acidic residues" evidence="5">
    <location>
        <begin position="526"/>
        <end position="541"/>
    </location>
</feature>
<dbReference type="CDD" id="cd07415">
    <property type="entry name" value="MPP_PP2A_PP4_PP6"/>
    <property type="match status" value="1"/>
</dbReference>
<organism evidence="7 8">
    <name type="scientific">Toxoplasma gondii p89</name>
    <dbReference type="NCBI Taxonomy" id="943119"/>
    <lineage>
        <taxon>Eukaryota</taxon>
        <taxon>Sar</taxon>
        <taxon>Alveolata</taxon>
        <taxon>Apicomplexa</taxon>
        <taxon>Conoidasida</taxon>
        <taxon>Coccidia</taxon>
        <taxon>Eucoccidiorida</taxon>
        <taxon>Eimeriorina</taxon>
        <taxon>Sarcocystidae</taxon>
        <taxon>Toxoplasma</taxon>
    </lineage>
</organism>
<dbReference type="GO" id="GO:0004722">
    <property type="term" value="F:protein serine/threonine phosphatase activity"/>
    <property type="evidence" value="ECO:0007669"/>
    <property type="project" value="UniProtKB-EC"/>
</dbReference>
<dbReference type="InterPro" id="IPR029052">
    <property type="entry name" value="Metallo-depent_PP-like"/>
</dbReference>
<evidence type="ECO:0000256" key="5">
    <source>
        <dbReference type="SAM" id="MobiDB-lite"/>
    </source>
</evidence>
<feature type="region of interest" description="Disordered" evidence="5">
    <location>
        <begin position="236"/>
        <end position="590"/>
    </location>
</feature>
<dbReference type="PANTHER" id="PTHR45619">
    <property type="entry name" value="SERINE/THREONINE-PROTEIN PHOSPHATASE PP2A-RELATED"/>
    <property type="match status" value="1"/>
</dbReference>
<evidence type="ECO:0000313" key="7">
    <source>
        <dbReference type="EMBL" id="KFG28282.1"/>
    </source>
</evidence>
<feature type="compositionally biased region" description="Basic and acidic residues" evidence="5">
    <location>
        <begin position="338"/>
        <end position="355"/>
    </location>
</feature>
<feature type="compositionally biased region" description="Basic and acidic residues" evidence="5">
    <location>
        <begin position="371"/>
        <end position="389"/>
    </location>
</feature>
<feature type="compositionally biased region" description="Low complexity" evidence="5">
    <location>
        <begin position="417"/>
        <end position="433"/>
    </location>
</feature>
<dbReference type="AlphaFoldDB" id="A0A086J814"/>
<comment type="catalytic activity">
    <reaction evidence="4">
        <text>O-phospho-L-threonyl-[protein] + H2O = L-threonyl-[protein] + phosphate</text>
        <dbReference type="Rhea" id="RHEA:47004"/>
        <dbReference type="Rhea" id="RHEA-COMP:11060"/>
        <dbReference type="Rhea" id="RHEA-COMP:11605"/>
        <dbReference type="ChEBI" id="CHEBI:15377"/>
        <dbReference type="ChEBI" id="CHEBI:30013"/>
        <dbReference type="ChEBI" id="CHEBI:43474"/>
        <dbReference type="ChEBI" id="CHEBI:61977"/>
        <dbReference type="EC" id="3.1.3.16"/>
    </reaction>
</comment>
<accession>A0A086J814</accession>
<comment type="caution">
    <text evidence="7">The sequence shown here is derived from an EMBL/GenBank/DDBJ whole genome shotgun (WGS) entry which is preliminary data.</text>
</comment>
<feature type="compositionally biased region" description="Basic and acidic residues" evidence="5">
    <location>
        <begin position="407"/>
        <end position="416"/>
    </location>
</feature>
<name>A0A086J814_TOXGO</name>
<dbReference type="VEuPathDB" id="ToxoDB:TGP89_301010"/>
<evidence type="ECO:0000256" key="1">
    <source>
        <dbReference type="ARBA" id="ARBA00022723"/>
    </source>
</evidence>
<evidence type="ECO:0000256" key="4">
    <source>
        <dbReference type="RuleBase" id="RU004273"/>
    </source>
</evidence>
<dbReference type="Gene3D" id="3.60.21.10">
    <property type="match status" value="1"/>
</dbReference>
<feature type="compositionally biased region" description="Polar residues" evidence="5">
    <location>
        <begin position="390"/>
        <end position="402"/>
    </location>
</feature>
<evidence type="ECO:0000313" key="8">
    <source>
        <dbReference type="Proteomes" id="UP000028828"/>
    </source>
</evidence>
<feature type="compositionally biased region" description="Acidic residues" evidence="5">
    <location>
        <begin position="514"/>
        <end position="524"/>
    </location>
</feature>
<feature type="compositionally biased region" description="Low complexity" evidence="5">
    <location>
        <begin position="31"/>
        <end position="89"/>
    </location>
</feature>
<sequence>MEEGNSVTKSCQSGRRDEAVPDCSVAKADSSESSSHQVPSVPHSFCSISSASPSCPASFSVTSSSPTSSISSSSSSTTGFPTSSSSLCSPTFPAVVSPSAASTSSSSVCFASERRRFPGRDAATKSRLCFPRLSPQTRETGASGDAQTLAGDRALFDGMQTIIPEALSESAAVAAPEGREAKGLNDTREATRPSSVAELLSDAELLGGEAGERSTCSLKARESRGRKIFASLHAAAERSLGEASAGTREGPKEQQDKDPRNERTLHTASAESERSVHTREKGREGREVEGLSDQRGQGGRERSEERGCGETNAEEKDEGRGTETDSLNAGGENADAFQKGKTECEEPRNESDRHTSPLSSVSMGCASTPRAESRSDARSEETGETEDKLSLSSPERNTSSTFVGPHMESKREDHCASPRLSSSPVSLPSASSPPACPHSRQEGVSPPLQEKLSPLDSSSEEECFSASDSSRATRSSLVESHKLSSSAEDPSSSFSGAFSQASASRNLPEKTAAEEEDFVEDSTSDDFFHSPDRRCSTRDSSSHSSTSAFTEGAIRGLGGEEPEPAGEPRASVSEEPGSSPAPRTESKVRTSDAGDLDVWIAGFHRNPPEILSEADLWRVCQRIKQLLVEENNVQPVPAPCIVCGDIHGQFFDLLKLFEVGGNVGEQNYIFLGDYVDRGYNSVETFEYLMLLKLKYPRHITLLRGNHESRQITTVYGFYDECVRKYGNANPWKFCTEVFDYLALAAVIDDSVFCVHGGLSPDLKLLDQLRLIYRVQEIPHEGTFGDIVWSDPDDVEEWAENPRGAGWLFGDKVVKRFNHLNGLELIARAHQLAMEGFRYIFPDSSVVTVWSAPNYCYRCGNVAAVMKLDSALRRRMLIFKQTDEHQVATRARAIAPYFL</sequence>
<feature type="compositionally biased region" description="Low complexity" evidence="5">
    <location>
        <begin position="465"/>
        <end position="504"/>
    </location>
</feature>
<feature type="compositionally biased region" description="Polar residues" evidence="5">
    <location>
        <begin position="1"/>
        <end position="13"/>
    </location>
</feature>
<dbReference type="PRINTS" id="PR00114">
    <property type="entry name" value="STPHPHTASE"/>
</dbReference>
<dbReference type="InterPro" id="IPR047129">
    <property type="entry name" value="PPA2-like"/>
</dbReference>
<protein>
    <recommendedName>
        <fullName evidence="4">Serine/threonine-protein phosphatase</fullName>
        <ecNumber evidence="4">3.1.3.16</ecNumber>
    </recommendedName>
</protein>
<feature type="compositionally biased region" description="Basic and acidic residues" evidence="5">
    <location>
        <begin position="298"/>
        <end position="323"/>
    </location>
</feature>
<proteinExistence type="inferred from homology"/>
<dbReference type="EC" id="3.1.3.16" evidence="4"/>
<keyword evidence="2 4" id="KW-0378">Hydrolase</keyword>
<dbReference type="Pfam" id="PF00149">
    <property type="entry name" value="Metallophos"/>
    <property type="match status" value="1"/>
</dbReference>
<feature type="compositionally biased region" description="Basic and acidic residues" evidence="5">
    <location>
        <begin position="249"/>
        <end position="289"/>
    </location>
</feature>
<dbReference type="GO" id="GO:0046872">
    <property type="term" value="F:metal ion binding"/>
    <property type="evidence" value="ECO:0007669"/>
    <property type="project" value="UniProtKB-KW"/>
</dbReference>
<dbReference type="OrthoDB" id="1930084at2759"/>
<feature type="region of interest" description="Disordered" evidence="5">
    <location>
        <begin position="203"/>
        <end position="222"/>
    </location>
</feature>
<dbReference type="EMBL" id="AEYI02002428">
    <property type="protein sequence ID" value="KFG28282.1"/>
    <property type="molecule type" value="Genomic_DNA"/>
</dbReference>
<dbReference type="InterPro" id="IPR004843">
    <property type="entry name" value="Calcineurin-like_PHP"/>
</dbReference>
<keyword evidence="1" id="KW-0479">Metal-binding</keyword>
<reference evidence="7 8" key="1">
    <citation type="submission" date="2014-03" db="EMBL/GenBank/DDBJ databases">
        <authorList>
            <person name="Sibley D."/>
            <person name="Venepally P."/>
            <person name="Karamycheva S."/>
            <person name="Hadjithomas M."/>
            <person name="Khan A."/>
            <person name="Brunk B."/>
            <person name="Roos D."/>
            <person name="Caler E."/>
            <person name="Lorenzi H."/>
        </authorList>
    </citation>
    <scope>NUCLEOTIDE SEQUENCE [LARGE SCALE GENOMIC DNA]</scope>
    <source>
        <strain evidence="8">p89</strain>
    </source>
</reference>
<dbReference type="PROSITE" id="PS00125">
    <property type="entry name" value="SER_THR_PHOSPHATASE"/>
    <property type="match status" value="1"/>
</dbReference>
<dbReference type="InterPro" id="IPR006186">
    <property type="entry name" value="Ser/Thr-sp_prot-phosphatase"/>
</dbReference>
<feature type="region of interest" description="Disordered" evidence="5">
    <location>
        <begin position="170"/>
        <end position="195"/>
    </location>
</feature>
<comment type="similarity">
    <text evidence="4">Belongs to the PPP phosphatase family.</text>
</comment>
<dbReference type="SUPFAM" id="SSF56300">
    <property type="entry name" value="Metallo-dependent phosphatases"/>
    <property type="match status" value="1"/>
</dbReference>
<dbReference type="Proteomes" id="UP000028828">
    <property type="component" value="Unassembled WGS sequence"/>
</dbReference>
<keyword evidence="3" id="KW-0464">Manganese</keyword>
<feature type="region of interest" description="Disordered" evidence="5">
    <location>
        <begin position="1"/>
        <end position="89"/>
    </location>
</feature>